<evidence type="ECO:0000313" key="2">
    <source>
        <dbReference type="EMBL" id="CAH2109044.1"/>
    </source>
</evidence>
<reference evidence="2" key="1">
    <citation type="submission" date="2022-03" db="EMBL/GenBank/DDBJ databases">
        <authorList>
            <person name="Tunstrom K."/>
        </authorList>
    </citation>
    <scope>NUCLEOTIDE SEQUENCE</scope>
</reference>
<comment type="caution">
    <text evidence="2">The sequence shown here is derived from an EMBL/GenBank/DDBJ whole genome shotgun (WGS) entry which is preliminary data.</text>
</comment>
<dbReference type="AlphaFoldDB" id="A0AAU9VF56"/>
<dbReference type="Proteomes" id="UP001153954">
    <property type="component" value="Unassembled WGS sequence"/>
</dbReference>
<accession>A0AAU9VF56</accession>
<keyword evidence="3" id="KW-1185">Reference proteome</keyword>
<feature type="signal peptide" evidence="1">
    <location>
        <begin position="1"/>
        <end position="22"/>
    </location>
</feature>
<keyword evidence="1" id="KW-0732">Signal</keyword>
<evidence type="ECO:0000256" key="1">
    <source>
        <dbReference type="SAM" id="SignalP"/>
    </source>
</evidence>
<dbReference type="EMBL" id="CAKOGL010000052">
    <property type="protein sequence ID" value="CAH2109044.1"/>
    <property type="molecule type" value="Genomic_DNA"/>
</dbReference>
<name>A0AAU9VF56_EUPED</name>
<feature type="chain" id="PRO_5043617144" evidence="1">
    <location>
        <begin position="23"/>
        <end position="102"/>
    </location>
</feature>
<protein>
    <submittedName>
        <fullName evidence="2">Uncharacterized protein</fullName>
    </submittedName>
</protein>
<evidence type="ECO:0000313" key="3">
    <source>
        <dbReference type="Proteomes" id="UP001153954"/>
    </source>
</evidence>
<organism evidence="2 3">
    <name type="scientific">Euphydryas editha</name>
    <name type="common">Edith's checkerspot</name>
    <dbReference type="NCBI Taxonomy" id="104508"/>
    <lineage>
        <taxon>Eukaryota</taxon>
        <taxon>Metazoa</taxon>
        <taxon>Ecdysozoa</taxon>
        <taxon>Arthropoda</taxon>
        <taxon>Hexapoda</taxon>
        <taxon>Insecta</taxon>
        <taxon>Pterygota</taxon>
        <taxon>Neoptera</taxon>
        <taxon>Endopterygota</taxon>
        <taxon>Lepidoptera</taxon>
        <taxon>Glossata</taxon>
        <taxon>Ditrysia</taxon>
        <taxon>Papilionoidea</taxon>
        <taxon>Nymphalidae</taxon>
        <taxon>Nymphalinae</taxon>
        <taxon>Euphydryas</taxon>
    </lineage>
</organism>
<proteinExistence type="predicted"/>
<sequence length="102" mass="11789">MMSLYNHLIILDLTFLKKLLSGQIACSELLNKINFKIPYRYPRNPITNILVVPVSRTNALKHSPLSRMCSEYNRFSASIKDFDIFHDSVTNLKKKLTAHFCS</sequence>
<gene>
    <name evidence="2" type="ORF">EEDITHA_LOCUS22923</name>
</gene>